<comment type="caution">
    <text evidence="1">The sequence shown here is derived from an EMBL/GenBank/DDBJ whole genome shotgun (WGS) entry which is preliminary data.</text>
</comment>
<keyword evidence="2" id="KW-1185">Reference proteome</keyword>
<dbReference type="EMBL" id="JAWDJW010000302">
    <property type="protein sequence ID" value="KAK3081051.1"/>
    <property type="molecule type" value="Genomic_DNA"/>
</dbReference>
<accession>A0ACC3DWE7</accession>
<proteinExistence type="predicted"/>
<evidence type="ECO:0000313" key="1">
    <source>
        <dbReference type="EMBL" id="KAK3081051.1"/>
    </source>
</evidence>
<reference evidence="1" key="1">
    <citation type="submission" date="2024-09" db="EMBL/GenBank/DDBJ databases">
        <title>Black Yeasts Isolated from many extreme environments.</title>
        <authorList>
            <person name="Coleine C."/>
            <person name="Stajich J.E."/>
            <person name="Selbmann L."/>
        </authorList>
    </citation>
    <scope>NUCLEOTIDE SEQUENCE</scope>
    <source>
        <strain evidence="1">CCFEE 5737</strain>
    </source>
</reference>
<organism evidence="1 2">
    <name type="scientific">Coniosporium uncinatum</name>
    <dbReference type="NCBI Taxonomy" id="93489"/>
    <lineage>
        <taxon>Eukaryota</taxon>
        <taxon>Fungi</taxon>
        <taxon>Dikarya</taxon>
        <taxon>Ascomycota</taxon>
        <taxon>Pezizomycotina</taxon>
        <taxon>Dothideomycetes</taxon>
        <taxon>Dothideomycetes incertae sedis</taxon>
        <taxon>Coniosporium</taxon>
    </lineage>
</organism>
<gene>
    <name evidence="1" type="ORF">LTS18_010727</name>
</gene>
<protein>
    <submittedName>
        <fullName evidence="1">Uncharacterized protein</fullName>
    </submittedName>
</protein>
<sequence length="386" mass="41801">MANHFSNDGANNAISPELVASFPTVLAPPLEGDDIGSRNSLDWDSICPGGTSHAICGGGDTPPTSTLSDDLPLHVSPPKNPSRRIIRYFFKALSYHKPVFCVLTVATGVMVLVLIGVRKSDQRWVMRKPFLYALMAMVLLTASWGSVWAGVALVCVMRGGRGKGGEGRGLDVEGCGEEWDESMTDKSGDEAEKWLGRERERSRCAGEERADAEGEIEKTQCGEDNEGSHPAVVHMDDGVHRMPFRTLNDISLTVSRCDFIHTSELDHLPSGQPHIMDRSEKVRRFRALDEKGTRSSAMPEDRIGDNVRREGEQTGSTLPPACCINPDHDSLPGPGKKNDDEGGAAAVGNMTASSDIRLKDNLEGVELYRSSTASSSPKSEHAGVIF</sequence>
<name>A0ACC3DWE7_9PEZI</name>
<dbReference type="Proteomes" id="UP001186974">
    <property type="component" value="Unassembled WGS sequence"/>
</dbReference>
<evidence type="ECO:0000313" key="2">
    <source>
        <dbReference type="Proteomes" id="UP001186974"/>
    </source>
</evidence>